<protein>
    <recommendedName>
        <fullName evidence="2">SHOCT domain-containing protein</fullName>
    </recommendedName>
</protein>
<dbReference type="AlphaFoldDB" id="A0AAV3ULF4"/>
<dbReference type="Pfam" id="PF09851">
    <property type="entry name" value="SHOCT"/>
    <property type="match status" value="1"/>
</dbReference>
<evidence type="ECO:0000313" key="4">
    <source>
        <dbReference type="Proteomes" id="UP001501729"/>
    </source>
</evidence>
<feature type="transmembrane region" description="Helical" evidence="1">
    <location>
        <begin position="12"/>
        <end position="36"/>
    </location>
</feature>
<reference evidence="3 4" key="1">
    <citation type="journal article" date="2019" name="Int. J. Syst. Evol. Microbiol.">
        <title>The Global Catalogue of Microorganisms (GCM) 10K type strain sequencing project: providing services to taxonomists for standard genome sequencing and annotation.</title>
        <authorList>
            <consortium name="The Broad Institute Genomics Platform"/>
            <consortium name="The Broad Institute Genome Sequencing Center for Infectious Disease"/>
            <person name="Wu L."/>
            <person name="Ma J."/>
        </authorList>
    </citation>
    <scope>NUCLEOTIDE SEQUENCE [LARGE SCALE GENOMIC DNA]</scope>
    <source>
        <strain evidence="3 4">JCM 17504</strain>
    </source>
</reference>
<evidence type="ECO:0000256" key="1">
    <source>
        <dbReference type="SAM" id="Phobius"/>
    </source>
</evidence>
<dbReference type="InterPro" id="IPR018649">
    <property type="entry name" value="SHOCT"/>
</dbReference>
<comment type="caution">
    <text evidence="3">The sequence shown here is derived from an EMBL/GenBank/DDBJ whole genome shotgun (WGS) entry which is preliminary data.</text>
</comment>
<keyword evidence="1" id="KW-0812">Transmembrane</keyword>
<sequence length="171" mass="18895">MGLLGDSKVKALLAGFVLSVVLLVGIAALGLLAALSALGNPEYANTPLLVVFLDAAAVYIVAFLLDALVAGLLFFGLVVAAARRVSMPRNDRLAGLVRRAERLHPHVGSLGLSERVEPTTQDRMDELKERYVAGEIGEAEFERRMKRLVDDDVTDEQVRRERRRTEREYEH</sequence>
<dbReference type="Proteomes" id="UP001501729">
    <property type="component" value="Unassembled WGS sequence"/>
</dbReference>
<dbReference type="EMBL" id="BAABKX010000015">
    <property type="protein sequence ID" value="GAA5056951.1"/>
    <property type="molecule type" value="Genomic_DNA"/>
</dbReference>
<proteinExistence type="predicted"/>
<feature type="transmembrane region" description="Helical" evidence="1">
    <location>
        <begin position="56"/>
        <end position="82"/>
    </location>
</feature>
<gene>
    <name evidence="3" type="ORF">GCM10025751_38440</name>
</gene>
<organism evidence="3 4">
    <name type="scientific">Haladaptatus pallidirubidus</name>
    <dbReference type="NCBI Taxonomy" id="1008152"/>
    <lineage>
        <taxon>Archaea</taxon>
        <taxon>Methanobacteriati</taxon>
        <taxon>Methanobacteriota</taxon>
        <taxon>Stenosarchaea group</taxon>
        <taxon>Halobacteria</taxon>
        <taxon>Halobacteriales</taxon>
        <taxon>Haladaptataceae</taxon>
        <taxon>Haladaptatus</taxon>
    </lineage>
</organism>
<keyword evidence="4" id="KW-1185">Reference proteome</keyword>
<name>A0AAV3ULF4_9EURY</name>
<keyword evidence="1" id="KW-1133">Transmembrane helix</keyword>
<evidence type="ECO:0000259" key="2">
    <source>
        <dbReference type="Pfam" id="PF09851"/>
    </source>
</evidence>
<keyword evidence="1" id="KW-0472">Membrane</keyword>
<accession>A0AAV3ULF4</accession>
<evidence type="ECO:0000313" key="3">
    <source>
        <dbReference type="EMBL" id="GAA5056951.1"/>
    </source>
</evidence>
<dbReference type="GeneID" id="68614286"/>
<feature type="domain" description="SHOCT" evidence="2">
    <location>
        <begin position="122"/>
        <end position="148"/>
    </location>
</feature>
<dbReference type="RefSeq" id="WP_227774030.1">
    <property type="nucleotide sequence ID" value="NZ_BAABKX010000015.1"/>
</dbReference>